<feature type="compositionally biased region" description="Low complexity" evidence="1">
    <location>
        <begin position="203"/>
        <end position="213"/>
    </location>
</feature>
<dbReference type="PANTHER" id="PTHR46535:SF1">
    <property type="entry name" value="NEDD4-BINDING PROTEIN 2"/>
    <property type="match status" value="1"/>
</dbReference>
<dbReference type="SMART" id="SM01162">
    <property type="entry name" value="DUF1771"/>
    <property type="match status" value="1"/>
</dbReference>
<dbReference type="SUPFAM" id="SSF46934">
    <property type="entry name" value="UBA-like"/>
    <property type="match status" value="1"/>
</dbReference>
<dbReference type="SUPFAM" id="SSF160443">
    <property type="entry name" value="SMR domain-like"/>
    <property type="match status" value="1"/>
</dbReference>
<dbReference type="EMBL" id="LGRB01000008">
    <property type="protein sequence ID" value="OCT53208.1"/>
    <property type="molecule type" value="Genomic_DNA"/>
</dbReference>
<dbReference type="PANTHER" id="PTHR46535">
    <property type="entry name" value="NEDD4-BINDING PROTEIN 2"/>
    <property type="match status" value="1"/>
</dbReference>
<feature type="domain" description="Smr" evidence="2">
    <location>
        <begin position="435"/>
        <end position="521"/>
    </location>
</feature>
<sequence length="524" mass="56558">MGEMEPRVAELEALRATYCPPLDEALFHAIASDYTLPQNKAALIAVLDDLAVGALEQEDTEFDPSGTGATTQVRDTTNTSRSSPEESFSNGVTSITTCPSEPRSSDVDSLGHGLHNSSEGQKTTWLENMFPGIPRRELTSILASHDGSLDKATDELLNLSFLKQGYEEETEELPAPKGVDGLAEEMQSSRKSRKRRKPRTNDSSRGSSASSSLHKSEHTPVNVWSTMSEDVDFICSRTKLHPQTVRSEYHLNGARLSSTIRALATKEAAEHNRVSDTNHILDLQIAEFQHRYEHVPVSQLCGLLSLARNIPSAAQELLEAMTVVDDTTKPGKLYDVAQYTPIDLKENQPFETPSSSKQTSVTAQARASAASQRIAAGQKFGQASAAYKKSKSNPLFGGAAAYYAEVAHEQLKAAKEAHAAEADALVSNQSSANVLDLHGVSVQDAVRIASAKTQSWWDGLGDAKYATGGGGPARVGYRIVTGLGTHSKNQAPRIGPAVSKMLIREGWKVEIGHGELIVTGKARR</sequence>
<dbReference type="InterPro" id="IPR052772">
    <property type="entry name" value="Endo/PolyKinase_Domain-Protein"/>
</dbReference>
<dbReference type="PROSITE" id="PS51140">
    <property type="entry name" value="CUE"/>
    <property type="match status" value="1"/>
</dbReference>
<evidence type="ECO:0000259" key="2">
    <source>
        <dbReference type="PROSITE" id="PS50828"/>
    </source>
</evidence>
<dbReference type="OrthoDB" id="443981at2759"/>
<reference evidence="5" key="1">
    <citation type="submission" date="2015-07" db="EMBL/GenBank/DDBJ databases">
        <authorList>
            <person name="Teixeira M.M."/>
            <person name="Souza R.C."/>
            <person name="Almeida L.G."/>
            <person name="Vicente V.A."/>
            <person name="de Hoog S."/>
            <person name="Bocca A.L."/>
            <person name="de Almeida S.R."/>
            <person name="Vasconcelos A.T."/>
            <person name="Felipe M.S."/>
        </authorList>
    </citation>
    <scope>NUCLEOTIDE SEQUENCE [LARGE SCALE GENOMIC DNA]</scope>
    <source>
        <strain evidence="5">KSF</strain>
    </source>
</reference>
<evidence type="ECO:0000256" key="1">
    <source>
        <dbReference type="SAM" id="MobiDB-lite"/>
    </source>
</evidence>
<feature type="compositionally biased region" description="Polar residues" evidence="1">
    <location>
        <begin position="67"/>
        <end position="99"/>
    </location>
</feature>
<dbReference type="InterPro" id="IPR002625">
    <property type="entry name" value="Smr_dom"/>
</dbReference>
<dbReference type="VEuPathDB" id="FungiDB:G647_00171"/>
<comment type="caution">
    <text evidence="4">The sequence shown here is derived from an EMBL/GenBank/DDBJ whole genome shotgun (WGS) entry which is preliminary data.</text>
</comment>
<proteinExistence type="predicted"/>
<dbReference type="GO" id="GO:0043130">
    <property type="term" value="F:ubiquitin binding"/>
    <property type="evidence" value="ECO:0007669"/>
    <property type="project" value="InterPro"/>
</dbReference>
<dbReference type="PROSITE" id="PS50828">
    <property type="entry name" value="SMR"/>
    <property type="match status" value="1"/>
</dbReference>
<dbReference type="Proteomes" id="UP000094526">
    <property type="component" value="Unassembled WGS sequence"/>
</dbReference>
<evidence type="ECO:0000313" key="4">
    <source>
        <dbReference type="EMBL" id="OCT53208.1"/>
    </source>
</evidence>
<dbReference type="Pfam" id="PF26286">
    <property type="entry name" value="UBA_10"/>
    <property type="match status" value="1"/>
</dbReference>
<dbReference type="InterPro" id="IPR003892">
    <property type="entry name" value="CUE"/>
</dbReference>
<feature type="region of interest" description="Disordered" evidence="1">
    <location>
        <begin position="58"/>
        <end position="125"/>
    </location>
</feature>
<evidence type="ECO:0000259" key="3">
    <source>
        <dbReference type="PROSITE" id="PS51140"/>
    </source>
</evidence>
<dbReference type="GO" id="GO:0004519">
    <property type="term" value="F:endonuclease activity"/>
    <property type="evidence" value="ECO:0007669"/>
    <property type="project" value="TreeGrafter"/>
</dbReference>
<dbReference type="GO" id="GO:0005634">
    <property type="term" value="C:nucleus"/>
    <property type="evidence" value="ECO:0007669"/>
    <property type="project" value="TreeGrafter"/>
</dbReference>
<organism evidence="4 5">
    <name type="scientific">Cladophialophora carrionii</name>
    <dbReference type="NCBI Taxonomy" id="86049"/>
    <lineage>
        <taxon>Eukaryota</taxon>
        <taxon>Fungi</taxon>
        <taxon>Dikarya</taxon>
        <taxon>Ascomycota</taxon>
        <taxon>Pezizomycotina</taxon>
        <taxon>Eurotiomycetes</taxon>
        <taxon>Chaetothyriomycetidae</taxon>
        <taxon>Chaetothyriales</taxon>
        <taxon>Herpotrichiellaceae</taxon>
        <taxon>Cladophialophora</taxon>
    </lineage>
</organism>
<dbReference type="VEuPathDB" id="FungiDB:CLCR_10034"/>
<feature type="domain" description="CUE" evidence="3">
    <location>
        <begin position="118"/>
        <end position="161"/>
    </location>
</feature>
<protein>
    <submittedName>
        <fullName evidence="4">Smr domain protein</fullName>
    </submittedName>
</protein>
<dbReference type="STRING" id="86049.A0A1C1CXM7"/>
<dbReference type="InterPro" id="IPR058864">
    <property type="entry name" value="UBA_10"/>
</dbReference>
<accession>A0A1C1CXM7</accession>
<gene>
    <name evidence="4" type="ORF">CLCR_10034</name>
</gene>
<evidence type="ECO:0000313" key="5">
    <source>
        <dbReference type="Proteomes" id="UP000094526"/>
    </source>
</evidence>
<dbReference type="InterPro" id="IPR036063">
    <property type="entry name" value="Smr_dom_sf"/>
</dbReference>
<dbReference type="AlphaFoldDB" id="A0A1C1CXM7"/>
<name>A0A1C1CXM7_9EURO</name>
<dbReference type="Gene3D" id="3.30.1370.110">
    <property type="match status" value="1"/>
</dbReference>
<dbReference type="CDD" id="cd14279">
    <property type="entry name" value="CUE"/>
    <property type="match status" value="1"/>
</dbReference>
<feature type="compositionally biased region" description="Polar residues" evidence="1">
    <location>
        <begin position="115"/>
        <end position="125"/>
    </location>
</feature>
<keyword evidence="5" id="KW-1185">Reference proteome</keyword>
<dbReference type="InterPro" id="IPR009060">
    <property type="entry name" value="UBA-like_sf"/>
</dbReference>
<dbReference type="eggNOG" id="KOG2401">
    <property type="taxonomic scope" value="Eukaryota"/>
</dbReference>
<dbReference type="InterPro" id="IPR013899">
    <property type="entry name" value="DUF1771"/>
</dbReference>
<feature type="region of interest" description="Disordered" evidence="1">
    <location>
        <begin position="168"/>
        <end position="221"/>
    </location>
</feature>